<name>A0AAD2D5V8_EUPCR</name>
<feature type="chain" id="PRO_5042258412" evidence="1">
    <location>
        <begin position="18"/>
        <end position="122"/>
    </location>
</feature>
<evidence type="ECO:0000256" key="1">
    <source>
        <dbReference type="SAM" id="SignalP"/>
    </source>
</evidence>
<gene>
    <name evidence="2" type="ORF">ECRASSUSDP1_LOCUS22193</name>
</gene>
<reference evidence="2" key="1">
    <citation type="submission" date="2023-07" db="EMBL/GenBank/DDBJ databases">
        <authorList>
            <consortium name="AG Swart"/>
            <person name="Singh M."/>
            <person name="Singh A."/>
            <person name="Seah K."/>
            <person name="Emmerich C."/>
        </authorList>
    </citation>
    <scope>NUCLEOTIDE SEQUENCE</scope>
    <source>
        <strain evidence="2">DP1</strain>
    </source>
</reference>
<sequence>MKVTVLVVLIIAVLASATQIKMKLKQTQPKCNVVDKKNYYHEACLYNEDRASTYEWGIDKERGYWDVACIAQNKGTEECCSACKQSIDPSKKDNECKNSGECGNISIDRRYDISNPTRHFAH</sequence>
<keyword evidence="1" id="KW-0732">Signal</keyword>
<proteinExistence type="predicted"/>
<organism evidence="2 3">
    <name type="scientific">Euplotes crassus</name>
    <dbReference type="NCBI Taxonomy" id="5936"/>
    <lineage>
        <taxon>Eukaryota</taxon>
        <taxon>Sar</taxon>
        <taxon>Alveolata</taxon>
        <taxon>Ciliophora</taxon>
        <taxon>Intramacronucleata</taxon>
        <taxon>Spirotrichea</taxon>
        <taxon>Hypotrichia</taxon>
        <taxon>Euplotida</taxon>
        <taxon>Euplotidae</taxon>
        <taxon>Moneuplotes</taxon>
    </lineage>
</organism>
<evidence type="ECO:0000313" key="3">
    <source>
        <dbReference type="Proteomes" id="UP001295684"/>
    </source>
</evidence>
<keyword evidence="3" id="KW-1185">Reference proteome</keyword>
<dbReference type="Proteomes" id="UP001295684">
    <property type="component" value="Unassembled WGS sequence"/>
</dbReference>
<evidence type="ECO:0000313" key="2">
    <source>
        <dbReference type="EMBL" id="CAI2380753.1"/>
    </source>
</evidence>
<dbReference type="EMBL" id="CAMPGE010022734">
    <property type="protein sequence ID" value="CAI2380753.1"/>
    <property type="molecule type" value="Genomic_DNA"/>
</dbReference>
<protein>
    <submittedName>
        <fullName evidence="2">Uncharacterized protein</fullName>
    </submittedName>
</protein>
<accession>A0AAD2D5V8</accession>
<dbReference type="AlphaFoldDB" id="A0AAD2D5V8"/>
<comment type="caution">
    <text evidence="2">The sequence shown here is derived from an EMBL/GenBank/DDBJ whole genome shotgun (WGS) entry which is preliminary data.</text>
</comment>
<feature type="signal peptide" evidence="1">
    <location>
        <begin position="1"/>
        <end position="17"/>
    </location>
</feature>